<evidence type="ECO:0000313" key="1">
    <source>
        <dbReference type="EMBL" id="GJS73660.1"/>
    </source>
</evidence>
<name>A0ABQ4Y9K5_9ASTR</name>
<evidence type="ECO:0000313" key="2">
    <source>
        <dbReference type="Proteomes" id="UP001151760"/>
    </source>
</evidence>
<reference evidence="1" key="1">
    <citation type="journal article" date="2022" name="Int. J. Mol. Sci.">
        <title>Draft Genome of Tanacetum Coccineum: Genomic Comparison of Closely Related Tanacetum-Family Plants.</title>
        <authorList>
            <person name="Yamashiro T."/>
            <person name="Shiraishi A."/>
            <person name="Nakayama K."/>
            <person name="Satake H."/>
        </authorList>
    </citation>
    <scope>NUCLEOTIDE SEQUENCE</scope>
</reference>
<sequence length="220" mass="24985">MFAPLFDTSFIVAGLLRCGLINGMTYVLFGVPTLHDDVDDVLVWHERGGVFRPFSLVINQNLKTQDRLRQWDVGPSTDLNLLSCPLCVAVPYSHSYFFLECSFFVQIWSRVRVLSSMDIIPPRLADVVSFLIPISKGCSVISIVSRILLAATTYYLLNERNSRFFKKKTSIVPQLFEVIISTVRLKLVTFKFKKVSPIARLLLDEWKILSSSMVQDGSSR</sequence>
<organism evidence="1 2">
    <name type="scientific">Tanacetum coccineum</name>
    <dbReference type="NCBI Taxonomy" id="301880"/>
    <lineage>
        <taxon>Eukaryota</taxon>
        <taxon>Viridiplantae</taxon>
        <taxon>Streptophyta</taxon>
        <taxon>Embryophyta</taxon>
        <taxon>Tracheophyta</taxon>
        <taxon>Spermatophyta</taxon>
        <taxon>Magnoliopsida</taxon>
        <taxon>eudicotyledons</taxon>
        <taxon>Gunneridae</taxon>
        <taxon>Pentapetalae</taxon>
        <taxon>asterids</taxon>
        <taxon>campanulids</taxon>
        <taxon>Asterales</taxon>
        <taxon>Asteraceae</taxon>
        <taxon>Asteroideae</taxon>
        <taxon>Anthemideae</taxon>
        <taxon>Anthemidinae</taxon>
        <taxon>Tanacetum</taxon>
    </lineage>
</organism>
<dbReference type="Proteomes" id="UP001151760">
    <property type="component" value="Unassembled WGS sequence"/>
</dbReference>
<evidence type="ECO:0008006" key="3">
    <source>
        <dbReference type="Google" id="ProtNLM"/>
    </source>
</evidence>
<protein>
    <recommendedName>
        <fullName evidence="3">Reverse transcriptase zinc-binding domain-containing protein</fullName>
    </recommendedName>
</protein>
<proteinExistence type="predicted"/>
<accession>A0ABQ4Y9K5</accession>
<gene>
    <name evidence="1" type="ORF">Tco_0706501</name>
</gene>
<dbReference type="EMBL" id="BQNB010010170">
    <property type="protein sequence ID" value="GJS73660.1"/>
    <property type="molecule type" value="Genomic_DNA"/>
</dbReference>
<reference evidence="1" key="2">
    <citation type="submission" date="2022-01" db="EMBL/GenBank/DDBJ databases">
        <authorList>
            <person name="Yamashiro T."/>
            <person name="Shiraishi A."/>
            <person name="Satake H."/>
            <person name="Nakayama K."/>
        </authorList>
    </citation>
    <scope>NUCLEOTIDE SEQUENCE</scope>
</reference>
<keyword evidence="2" id="KW-1185">Reference proteome</keyword>
<comment type="caution">
    <text evidence="1">The sequence shown here is derived from an EMBL/GenBank/DDBJ whole genome shotgun (WGS) entry which is preliminary data.</text>
</comment>